<feature type="region of interest" description="Disordered" evidence="1">
    <location>
        <begin position="1249"/>
        <end position="1272"/>
    </location>
</feature>
<keyword evidence="3" id="KW-1185">Reference proteome</keyword>
<sequence length="1421" mass="152696">MAEVDELFDAAVTMLYETIEEPLPSGKTPAERVHFYFGPCVSQQREQAPSFSCAEYCRQVRRKRWPYPEPHAPNVADKRPSVSSPPSQTQTAEMQRSPRHNSPQSPARQPIINPTVAEDAWVHQRRAPSPRRDVVGASEILGSTGVSPIRHITSVDDASVDQHRHDVYDQQHSYQHPLHTQRAYDPYADPRDGIRGDLSASRAVQRALVSTVTPANDAEGYTAATATTTVTNEHYYADHIEVQHNLSTSLTRRPLVSPERTDDEPQPEDRHSHVVRSHHGEHHGPHHQGAAQADSYHHHQQLDITEELQEPAKETVQQQPTGVASPPTSPLKTTVPYYDAAAQQRRAERRVTLESVQTDTTAPPNPYDNNRNDAVVSAPAPFVDTVTAPPPSADNDHNNSSTLVITAADKAAARKTRLAANRARRRKLLVDASDDILGEGEVPPAAASSVTTSPVEDVTPPPIEVAAPPPPQVVDTPSPITPQSPQLHREKGVNPVVAVNHVAPLALPEIIPRDPSLLKGRVKNFTLTYHHPPGHLFCRMWSALSGSLGKEVARLSAAALGGDFLALLQPDKDETAYTVDSVTASVHADALSIDLSIATNEKRATVAQRLQDAAGLGSAPYDISDKNALTTLPADHFPRCCRILSGYTIEGSPLPVDPTATTTHCTVDLLGAVMTAPPDALPHAVIEQCGGVLEWFHYHHGRESEIVELLPSDHVTPTQQSDQQAAPVNVVESVHSPPRVERDALFNPATETTPHHSHPSPAHEEKEESLQVSPKSPEDLRPSPESTAVFNHNNDEGNDLSLQLANIPDTPPPTATNEVGGGATFLASVVDAPIDEDRLHQDDVSTVSLEFEEDVGSKATPQPDPPSELPPPEDFTTNDNVPQVVVEDLQLADRSGGSNNITLSSVSLIPADIPWALPNPATEEDSHSTTAEHAAYPLPDVVVKWTTAGGGLSLRTPQNGSHAGIIGSVLRTLHGGGHRIQRCMSPSGDEDASNEIVPTHHQQHNTSRPTTPSPPPPDSPASPHGIVDASPGNIWGLSNIPSPSNEGPVGTHHRNSKASNQAHDDGDDSEVDPLALGPLSQLVQHRVAQDPALAFLKKHAGEVPSSASSASRFTTPMVRRPSHIASNVSNNDDDGTASRTNSPPRRPPITAEQGVFRTDWQNAAEAILDRCPANLVVDPAVTADMLARRLKNIDRICADSVKNGAVGLSYSARHKLRVCQGTMMLDKSALDRFNTGARVSSDAIVQAVADGTPSPAPRDRSNDRPSTPSSALKVKPVRITLSVEWDGLLVLKRDDGAMAGKTVLLVYPLAYGVGSNSAGAGAAEGLGKELVVELRKPTPTEAEQQAQQHEVSNQALWGKVGNVSPSAPAANLAGASDHSLQLRIDLGSHKKVEKALELLRSRQQSALKMVLQPPQQQQQTS</sequence>
<feature type="compositionally biased region" description="Polar residues" evidence="1">
    <location>
        <begin position="88"/>
        <end position="107"/>
    </location>
</feature>
<dbReference type="EMBL" id="CYKH01001881">
    <property type="protein sequence ID" value="CUG90968.1"/>
    <property type="molecule type" value="Genomic_DNA"/>
</dbReference>
<feature type="region of interest" description="Disordered" evidence="1">
    <location>
        <begin position="749"/>
        <end position="820"/>
    </location>
</feature>
<feature type="compositionally biased region" description="Polar residues" evidence="1">
    <location>
        <begin position="1105"/>
        <end position="1114"/>
    </location>
</feature>
<feature type="region of interest" description="Disordered" evidence="1">
    <location>
        <begin position="1100"/>
        <end position="1150"/>
    </location>
</feature>
<name>A0A0S4JR19_BODSA</name>
<reference evidence="3" key="1">
    <citation type="submission" date="2015-09" db="EMBL/GenBank/DDBJ databases">
        <authorList>
            <consortium name="Pathogen Informatics"/>
        </authorList>
    </citation>
    <scope>NUCLEOTIDE SEQUENCE [LARGE SCALE GENOMIC DNA]</scope>
    <source>
        <strain evidence="3">Lake Konstanz</strain>
    </source>
</reference>
<gene>
    <name evidence="2" type="ORF">BSAL_29515</name>
</gene>
<feature type="compositionally biased region" description="Pro residues" evidence="1">
    <location>
        <begin position="862"/>
        <end position="873"/>
    </location>
</feature>
<accession>A0A0S4JR19</accession>
<evidence type="ECO:0000313" key="2">
    <source>
        <dbReference type="EMBL" id="CUG90968.1"/>
    </source>
</evidence>
<feature type="compositionally biased region" description="Basic residues" evidence="1">
    <location>
        <begin position="273"/>
        <end position="286"/>
    </location>
</feature>
<dbReference type="OrthoDB" id="273687at2759"/>
<evidence type="ECO:0000313" key="3">
    <source>
        <dbReference type="Proteomes" id="UP000051952"/>
    </source>
</evidence>
<feature type="region of interest" description="Disordered" evidence="1">
    <location>
        <begin position="247"/>
        <end position="371"/>
    </location>
</feature>
<feature type="region of interest" description="Disordered" evidence="1">
    <location>
        <begin position="66"/>
        <end position="112"/>
    </location>
</feature>
<feature type="region of interest" description="Disordered" evidence="1">
    <location>
        <begin position="850"/>
        <end position="879"/>
    </location>
</feature>
<feature type="compositionally biased region" description="Pro residues" evidence="1">
    <location>
        <begin position="1011"/>
        <end position="1020"/>
    </location>
</feature>
<evidence type="ECO:0000256" key="1">
    <source>
        <dbReference type="SAM" id="MobiDB-lite"/>
    </source>
</evidence>
<dbReference type="Proteomes" id="UP000051952">
    <property type="component" value="Unassembled WGS sequence"/>
</dbReference>
<organism evidence="2 3">
    <name type="scientific">Bodo saltans</name>
    <name type="common">Flagellated protozoan</name>
    <dbReference type="NCBI Taxonomy" id="75058"/>
    <lineage>
        <taxon>Eukaryota</taxon>
        <taxon>Discoba</taxon>
        <taxon>Euglenozoa</taxon>
        <taxon>Kinetoplastea</taxon>
        <taxon>Metakinetoplastina</taxon>
        <taxon>Eubodonida</taxon>
        <taxon>Bodonidae</taxon>
        <taxon>Bodo</taxon>
    </lineage>
</organism>
<feature type="region of interest" description="Disordered" evidence="1">
    <location>
        <begin position="978"/>
        <end position="1074"/>
    </location>
</feature>
<dbReference type="VEuPathDB" id="TriTrypDB:BSAL_29515"/>
<protein>
    <submittedName>
        <fullName evidence="2">Uncharacterized protein</fullName>
    </submittedName>
</protein>
<proteinExistence type="predicted"/>